<keyword evidence="3 10" id="KW-1134">Transmembrane beta strand</keyword>
<comment type="similarity">
    <text evidence="10 11">Belongs to the TonB-dependent receptor family.</text>
</comment>
<dbReference type="Pfam" id="PF00593">
    <property type="entry name" value="TonB_dep_Rec_b-barrel"/>
    <property type="match status" value="1"/>
</dbReference>
<reference evidence="14 15" key="2">
    <citation type="journal article" date="2009" name="BMC Microbiol.">
        <title>The genome sequence of Geobacter metallireducens: features of metabolism, physiology and regulation common and dissimilar to Geobacter sulfurreducens.</title>
        <authorList>
            <person name="Aklujkar M."/>
            <person name="Krushkal J."/>
            <person name="DiBartolo G."/>
            <person name="Lapidus A."/>
            <person name="Land M.L."/>
            <person name="Lovley D.R."/>
        </authorList>
    </citation>
    <scope>NUCLEOTIDE SEQUENCE [LARGE SCALE GENOMIC DNA]</scope>
    <source>
        <strain evidence="15">ATCC 53774 / DSM 7210 / GS-15</strain>
    </source>
</reference>
<gene>
    <name evidence="14" type="ordered locus">Gmet_1245</name>
</gene>
<dbReference type="SUPFAM" id="SSF56935">
    <property type="entry name" value="Porins"/>
    <property type="match status" value="1"/>
</dbReference>
<evidence type="ECO:0000256" key="2">
    <source>
        <dbReference type="ARBA" id="ARBA00022448"/>
    </source>
</evidence>
<accession>Q39W93</accession>
<feature type="domain" description="TonB-dependent receptor plug" evidence="13">
    <location>
        <begin position="64"/>
        <end position="168"/>
    </location>
</feature>
<reference evidence="14 15" key="1">
    <citation type="submission" date="2005-10" db="EMBL/GenBank/DDBJ databases">
        <title>Complete sequence of Geobacter metallireducens GS-15.</title>
        <authorList>
            <consortium name="US DOE Joint Genome Institute"/>
            <person name="Copeland A."/>
            <person name="Lucas S."/>
            <person name="Lapidus A."/>
            <person name="Barry K."/>
            <person name="Detter J.C."/>
            <person name="Glavina T."/>
            <person name="Hammon N."/>
            <person name="Israni S."/>
            <person name="Pitluck S."/>
            <person name="Di Bartolo G."/>
            <person name="Chain P."/>
            <person name="Schmutz J."/>
            <person name="Larimer F."/>
            <person name="Land M."/>
            <person name="Kyrpides N."/>
            <person name="Ivanova N."/>
            <person name="Richardson P."/>
        </authorList>
    </citation>
    <scope>NUCLEOTIDE SEQUENCE [LARGE SCALE GENOMIC DNA]</scope>
    <source>
        <strain evidence="15">ATCC 53774 / DSM 7210 / GS-15</strain>
    </source>
</reference>
<evidence type="ECO:0000259" key="12">
    <source>
        <dbReference type="Pfam" id="PF00593"/>
    </source>
</evidence>
<keyword evidence="2 10" id="KW-0813">Transport</keyword>
<comment type="subcellular location">
    <subcellularLocation>
        <location evidence="1 10">Cell outer membrane</location>
        <topology evidence="1 10">Multi-pass membrane protein</topology>
    </subcellularLocation>
</comment>
<dbReference type="HOGENOM" id="CLU_008287_18_5_7"/>
<dbReference type="PROSITE" id="PS52016">
    <property type="entry name" value="TONB_DEPENDENT_REC_3"/>
    <property type="match status" value="1"/>
</dbReference>
<proteinExistence type="inferred from homology"/>
<dbReference type="Proteomes" id="UP000007073">
    <property type="component" value="Chromosome"/>
</dbReference>
<keyword evidence="7 11" id="KW-0798">TonB box</keyword>
<evidence type="ECO:0000256" key="5">
    <source>
        <dbReference type="ARBA" id="ARBA00022729"/>
    </source>
</evidence>
<keyword evidence="8 10" id="KW-0472">Membrane</keyword>
<evidence type="ECO:0000313" key="15">
    <source>
        <dbReference type="Proteomes" id="UP000007073"/>
    </source>
</evidence>
<dbReference type="KEGG" id="gme:Gmet_1245"/>
<keyword evidence="6" id="KW-0406">Ion transport</keyword>
<dbReference type="Gene3D" id="2.40.170.20">
    <property type="entry name" value="TonB-dependent receptor, beta-barrel domain"/>
    <property type="match status" value="1"/>
</dbReference>
<dbReference type="GO" id="GO:0015344">
    <property type="term" value="F:siderophore uptake transmembrane transporter activity"/>
    <property type="evidence" value="ECO:0007669"/>
    <property type="project" value="TreeGrafter"/>
</dbReference>
<keyword evidence="9 10" id="KW-0998">Cell outer membrane</keyword>
<dbReference type="RefSeq" id="WP_004512124.1">
    <property type="nucleotide sequence ID" value="NC_007517.1"/>
</dbReference>
<keyword evidence="4 10" id="KW-0812">Transmembrane</keyword>
<feature type="domain" description="TonB-dependent receptor-like beta-barrel" evidence="12">
    <location>
        <begin position="233"/>
        <end position="594"/>
    </location>
</feature>
<evidence type="ECO:0000256" key="6">
    <source>
        <dbReference type="ARBA" id="ARBA00023065"/>
    </source>
</evidence>
<evidence type="ECO:0000259" key="13">
    <source>
        <dbReference type="Pfam" id="PF07715"/>
    </source>
</evidence>
<keyword evidence="15" id="KW-1185">Reference proteome</keyword>
<dbReference type="CDD" id="cd01347">
    <property type="entry name" value="ligand_gated_channel"/>
    <property type="match status" value="1"/>
</dbReference>
<evidence type="ECO:0000256" key="10">
    <source>
        <dbReference type="PROSITE-ProRule" id="PRU01360"/>
    </source>
</evidence>
<dbReference type="Pfam" id="PF07715">
    <property type="entry name" value="Plug"/>
    <property type="match status" value="1"/>
</dbReference>
<evidence type="ECO:0000256" key="11">
    <source>
        <dbReference type="RuleBase" id="RU003357"/>
    </source>
</evidence>
<dbReference type="GO" id="GO:0009279">
    <property type="term" value="C:cell outer membrane"/>
    <property type="evidence" value="ECO:0007669"/>
    <property type="project" value="UniProtKB-SubCell"/>
</dbReference>
<evidence type="ECO:0000256" key="9">
    <source>
        <dbReference type="ARBA" id="ARBA00023237"/>
    </source>
</evidence>
<keyword evidence="5" id="KW-0732">Signal</keyword>
<evidence type="ECO:0000256" key="4">
    <source>
        <dbReference type="ARBA" id="ARBA00022692"/>
    </source>
</evidence>
<dbReference type="GO" id="GO:0044718">
    <property type="term" value="P:siderophore transmembrane transport"/>
    <property type="evidence" value="ECO:0007669"/>
    <property type="project" value="TreeGrafter"/>
</dbReference>
<dbReference type="Gene3D" id="2.170.130.10">
    <property type="entry name" value="TonB-dependent receptor, plug domain"/>
    <property type="match status" value="1"/>
</dbReference>
<dbReference type="STRING" id="269799.Gmet_1245"/>
<dbReference type="InterPro" id="IPR000531">
    <property type="entry name" value="Beta-barrel_TonB"/>
</dbReference>
<evidence type="ECO:0000256" key="7">
    <source>
        <dbReference type="ARBA" id="ARBA00023077"/>
    </source>
</evidence>
<evidence type="ECO:0000313" key="14">
    <source>
        <dbReference type="EMBL" id="ABB31481.1"/>
    </source>
</evidence>
<dbReference type="InterPro" id="IPR012910">
    <property type="entry name" value="Plug_dom"/>
</dbReference>
<evidence type="ECO:0000256" key="8">
    <source>
        <dbReference type="ARBA" id="ARBA00023136"/>
    </source>
</evidence>
<organism evidence="14 15">
    <name type="scientific">Geobacter metallireducens (strain ATCC 53774 / DSM 7210 / GS-15)</name>
    <dbReference type="NCBI Taxonomy" id="269799"/>
    <lineage>
        <taxon>Bacteria</taxon>
        <taxon>Pseudomonadati</taxon>
        <taxon>Thermodesulfobacteriota</taxon>
        <taxon>Desulfuromonadia</taxon>
        <taxon>Geobacterales</taxon>
        <taxon>Geobacteraceae</taxon>
        <taxon>Geobacter</taxon>
    </lineage>
</organism>
<name>Q39W93_GEOMG</name>
<dbReference type="eggNOG" id="COG4206">
    <property type="taxonomic scope" value="Bacteria"/>
</dbReference>
<dbReference type="InterPro" id="IPR036942">
    <property type="entry name" value="Beta-barrel_TonB_sf"/>
</dbReference>
<dbReference type="PANTHER" id="PTHR30069">
    <property type="entry name" value="TONB-DEPENDENT OUTER MEMBRANE RECEPTOR"/>
    <property type="match status" value="1"/>
</dbReference>
<evidence type="ECO:0000256" key="3">
    <source>
        <dbReference type="ARBA" id="ARBA00022452"/>
    </source>
</evidence>
<dbReference type="PANTHER" id="PTHR30069:SF53">
    <property type="entry name" value="COLICIN I RECEPTOR-RELATED"/>
    <property type="match status" value="1"/>
</dbReference>
<dbReference type="AlphaFoldDB" id="Q39W93"/>
<evidence type="ECO:0000256" key="1">
    <source>
        <dbReference type="ARBA" id="ARBA00004571"/>
    </source>
</evidence>
<dbReference type="EMBL" id="CP000148">
    <property type="protein sequence ID" value="ABB31481.1"/>
    <property type="molecule type" value="Genomic_DNA"/>
</dbReference>
<sequence>MSFQDKAIKKRISVATIACAGAVLWLHGSVVPAWAENDEMKVLEMFYEDKELVVTPTRDPKPISQVAENVTVITAKEIQALNAHTLGEVLNTIPGVHVEPRVTPGGLSPTLSIQGSESNHVRVIMDGVTINNVSDFLADVGAIPVQRIAAVEIIKGPASSAWGSSLGGIINIITKSPDEGRKLGGTVSASMGERTTGDFRLELSGTRSSLGYYLAADGITSDGLLPHTGVDSGSVYGKMTWDPQEDTRVFATYSYSRGKRGLGEFPQYGLRQEGDYEHLIATLGMSHALSESLDLDIAGRFSHRDYSDVSGALGAGEGLNNNSYEQPNLGASAKLAWRTGIHSVIIGTDYDNGTIDADLRENGGTVRTKTHGRLERRAIFANDTIVWNNWSITPGLRYDWTSTSDDFFSPSLGVTYNLSDHTVLRAYVARGFNVPSLTATTVGAQGLQPNPHLEMEKVWSYQLGFETTFLRYLWLKNTVFRHDVSDFLAYDGATNSYVNQGKQRRQGVEVEVKSIPFFNTTIGVGYTFIDARDRLADERVPNIPRQTWDVSINYDDRKLLRGGLVGRYTQWNAREDFNSRENAMIWDLTGGVRFLTGQVSGEIFFVAHNLFNGSQYLHYFFRNPGRWFEGGLRFNF</sequence>
<dbReference type="InterPro" id="IPR037066">
    <property type="entry name" value="Plug_dom_sf"/>
</dbReference>
<protein>
    <submittedName>
        <fullName evidence="14">Ligand-gated TonB-dependent outer membrane channel</fullName>
    </submittedName>
</protein>
<dbReference type="InterPro" id="IPR039426">
    <property type="entry name" value="TonB-dep_rcpt-like"/>
</dbReference>